<dbReference type="STRING" id="278938.A0A4Z1JUF9"/>
<feature type="transmembrane region" description="Helical" evidence="2">
    <location>
        <begin position="388"/>
        <end position="411"/>
    </location>
</feature>
<feature type="region of interest" description="Disordered" evidence="1">
    <location>
        <begin position="158"/>
        <end position="216"/>
    </location>
</feature>
<evidence type="ECO:0000256" key="1">
    <source>
        <dbReference type="SAM" id="MobiDB-lite"/>
    </source>
</evidence>
<dbReference type="PANTHER" id="PTHR35184">
    <property type="entry name" value="YALI0C10208P"/>
    <property type="match status" value="1"/>
</dbReference>
<dbReference type="Proteomes" id="UP000297229">
    <property type="component" value="Unassembled WGS sequence"/>
</dbReference>
<feature type="transmembrane region" description="Helical" evidence="2">
    <location>
        <begin position="307"/>
        <end position="330"/>
    </location>
</feature>
<feature type="region of interest" description="Disordered" evidence="1">
    <location>
        <begin position="1"/>
        <end position="31"/>
    </location>
</feature>
<keyword evidence="2" id="KW-1133">Transmembrane helix</keyword>
<keyword evidence="2" id="KW-0472">Membrane</keyword>
<feature type="transmembrane region" description="Helical" evidence="2">
    <location>
        <begin position="245"/>
        <end position="264"/>
    </location>
</feature>
<feature type="transmembrane region" description="Helical" evidence="2">
    <location>
        <begin position="351"/>
        <end position="376"/>
    </location>
</feature>
<dbReference type="InterPro" id="IPR021460">
    <property type="entry name" value="DUF3112"/>
</dbReference>
<evidence type="ECO:0000256" key="2">
    <source>
        <dbReference type="SAM" id="Phobius"/>
    </source>
</evidence>
<name>A0A4Z1JUF9_9HELO</name>
<keyword evidence="2" id="KW-0812">Transmembrane</keyword>
<proteinExistence type="predicted"/>
<gene>
    <name evidence="3" type="ORF">BELL_0412g00050</name>
</gene>
<feature type="compositionally biased region" description="Polar residues" evidence="1">
    <location>
        <begin position="505"/>
        <end position="514"/>
    </location>
</feature>
<dbReference type="AlphaFoldDB" id="A0A4Z1JUF9"/>
<dbReference type="Pfam" id="PF11309">
    <property type="entry name" value="DUF3112"/>
    <property type="match status" value="1"/>
</dbReference>
<feature type="transmembrane region" description="Helical" evidence="2">
    <location>
        <begin position="469"/>
        <end position="488"/>
    </location>
</feature>
<feature type="transmembrane region" description="Helical" evidence="2">
    <location>
        <begin position="432"/>
        <end position="454"/>
    </location>
</feature>
<feature type="region of interest" description="Disordered" evidence="1">
    <location>
        <begin position="504"/>
        <end position="530"/>
    </location>
</feature>
<dbReference type="EMBL" id="PQXM01000410">
    <property type="protein sequence ID" value="TGO72853.1"/>
    <property type="molecule type" value="Genomic_DNA"/>
</dbReference>
<organism evidence="3 4">
    <name type="scientific">Botrytis elliptica</name>
    <dbReference type="NCBI Taxonomy" id="278938"/>
    <lineage>
        <taxon>Eukaryota</taxon>
        <taxon>Fungi</taxon>
        <taxon>Dikarya</taxon>
        <taxon>Ascomycota</taxon>
        <taxon>Pezizomycotina</taxon>
        <taxon>Leotiomycetes</taxon>
        <taxon>Helotiales</taxon>
        <taxon>Sclerotiniaceae</taxon>
        <taxon>Botrytis</taxon>
    </lineage>
</organism>
<comment type="caution">
    <text evidence="3">The sequence shown here is derived from an EMBL/GenBank/DDBJ whole genome shotgun (WGS) entry which is preliminary data.</text>
</comment>
<protein>
    <submittedName>
        <fullName evidence="3">Uncharacterized protein</fullName>
    </submittedName>
</protein>
<feature type="compositionally biased region" description="Low complexity" evidence="1">
    <location>
        <begin position="158"/>
        <end position="187"/>
    </location>
</feature>
<evidence type="ECO:0000313" key="3">
    <source>
        <dbReference type="EMBL" id="TGO72853.1"/>
    </source>
</evidence>
<feature type="transmembrane region" description="Helical" evidence="2">
    <location>
        <begin position="276"/>
        <end position="301"/>
    </location>
</feature>
<accession>A0A4Z1JUF9</accession>
<keyword evidence="4" id="KW-1185">Reference proteome</keyword>
<sequence length="629" mass="66489">MGNNQSQQATTAPSLATMAQSTARLSSSRQMTMSTIASPIPAISPTSPNGTFTQSTSLRSVSTEQIMSAITQAAAPAAAQPQGTVTIEVTTTQAAAPAAAQPQGTVTIEVTTTQAATPAAAQPQGTVTIEVTTTQAAAPAAVEPQATTTIEITTTETVTAQSQMTSSSIPSEPSTSSTSTDKGTTGTAKQAGLKSPSEDKPPAASPALQGAQLDPMKPSITQPKVGPFSPVAAILGGIPNKNVDVPITVVFLILFIVGAASHFIRHEINSKRGHKFVISDMIFDFCMVRNVTCIMRIVWAFRPENNSIVVAALIFENAGVVVLFAVNVIFTQRILRATHPNIGWNPIVSKAFLAILISVPFIIFWNIISLTISFFTLNPRSLETTKNLLLFGSCWTLFLSLFPAIFVTLATAIPSSTPVEKFGAGRFRMKPIVLMLATALLVTGAITRLLGAVIEKPISAPSHLFSKPVFYTTGFMLEIIVVYGYLFLRVDLRFWVPNGTGGPTAQGSAGSYTVKSEDDEEKLVDGSGDEGKFRPRSSLYGKLYGNVVIGLDTNIPISSAEKVSAAIADLSMSTRGEIFGTQVESPSEDVVLYAFRVGGSEDGMPTRPPRATSWAEKSGGVGANVEEFM</sequence>
<reference evidence="3 4" key="1">
    <citation type="submission" date="2017-12" db="EMBL/GenBank/DDBJ databases">
        <title>Comparative genomics of Botrytis spp.</title>
        <authorList>
            <person name="Valero-Jimenez C.A."/>
            <person name="Tapia P."/>
            <person name="Veloso J."/>
            <person name="Silva-Moreno E."/>
            <person name="Staats M."/>
            <person name="Valdes J.H."/>
            <person name="Van Kan J.A.L."/>
        </authorList>
    </citation>
    <scope>NUCLEOTIDE SEQUENCE [LARGE SCALE GENOMIC DNA]</scope>
    <source>
        <strain evidence="3 4">Be9601</strain>
    </source>
</reference>
<dbReference type="PANTHER" id="PTHR35184:SF1">
    <property type="entry name" value="INTEGRAL MEMBRANE PROTEIN"/>
    <property type="match status" value="1"/>
</dbReference>
<evidence type="ECO:0000313" key="4">
    <source>
        <dbReference type="Proteomes" id="UP000297229"/>
    </source>
</evidence>